<feature type="domain" description="AMP-dependent synthetase/ligase" evidence="7">
    <location>
        <begin position="95"/>
        <end position="507"/>
    </location>
</feature>
<dbReference type="InterPro" id="IPR020845">
    <property type="entry name" value="AMP-binding_CS"/>
</dbReference>
<protein>
    <recommendedName>
        <fullName evidence="7">AMP-dependent synthetase/ligase domain-containing protein</fullName>
    </recommendedName>
</protein>
<dbReference type="OrthoDB" id="1700726at2759"/>
<feature type="region of interest" description="Disordered" evidence="6">
    <location>
        <begin position="1"/>
        <end position="22"/>
    </location>
</feature>
<evidence type="ECO:0000256" key="3">
    <source>
        <dbReference type="ARBA" id="ARBA00022741"/>
    </source>
</evidence>
<dbReference type="SUPFAM" id="SSF56801">
    <property type="entry name" value="Acetyl-CoA synthetase-like"/>
    <property type="match status" value="1"/>
</dbReference>
<dbReference type="PANTHER" id="PTHR43272">
    <property type="entry name" value="LONG-CHAIN-FATTY-ACID--COA LIGASE"/>
    <property type="match status" value="1"/>
</dbReference>
<keyword evidence="2" id="KW-0436">Ligase</keyword>
<dbReference type="RefSeq" id="XP_014567401.1">
    <property type="nucleotide sequence ID" value="XM_014711915.1"/>
</dbReference>
<evidence type="ECO:0000256" key="2">
    <source>
        <dbReference type="ARBA" id="ARBA00022598"/>
    </source>
</evidence>
<dbReference type="PROSITE" id="PS00455">
    <property type="entry name" value="AMP_BINDING"/>
    <property type="match status" value="1"/>
</dbReference>
<name>G7E143_MIXOS</name>
<comment type="similarity">
    <text evidence="1">Belongs to the ATP-dependent AMP-binding enzyme family.</text>
</comment>
<evidence type="ECO:0000313" key="8">
    <source>
        <dbReference type="EMBL" id="GAA96553.1"/>
    </source>
</evidence>
<dbReference type="GO" id="GO:0004467">
    <property type="term" value="F:long-chain fatty acid-CoA ligase activity"/>
    <property type="evidence" value="ECO:0007669"/>
    <property type="project" value="UniProtKB-EC"/>
</dbReference>
<dbReference type="InParanoid" id="G7E143"/>
<accession>G7E143</accession>
<dbReference type="AlphaFoldDB" id="G7E143"/>
<dbReference type="GO" id="GO:0035336">
    <property type="term" value="P:long-chain fatty-acyl-CoA metabolic process"/>
    <property type="evidence" value="ECO:0007669"/>
    <property type="project" value="TreeGrafter"/>
</dbReference>
<dbReference type="STRING" id="764103.G7E143"/>
<dbReference type="EMBL" id="BABT02000102">
    <property type="protein sequence ID" value="GAA96553.1"/>
    <property type="molecule type" value="Genomic_DNA"/>
</dbReference>
<evidence type="ECO:0000259" key="7">
    <source>
        <dbReference type="Pfam" id="PF00501"/>
    </source>
</evidence>
<dbReference type="InterPro" id="IPR000873">
    <property type="entry name" value="AMP-dep_synth/lig_dom"/>
</dbReference>
<dbReference type="GO" id="GO:0005811">
    <property type="term" value="C:lipid droplet"/>
    <property type="evidence" value="ECO:0007669"/>
    <property type="project" value="TreeGrafter"/>
</dbReference>
<evidence type="ECO:0000256" key="5">
    <source>
        <dbReference type="ARBA" id="ARBA00036813"/>
    </source>
</evidence>
<evidence type="ECO:0000256" key="6">
    <source>
        <dbReference type="SAM" id="MobiDB-lite"/>
    </source>
</evidence>
<dbReference type="Proteomes" id="UP000009131">
    <property type="component" value="Unassembled WGS sequence"/>
</dbReference>
<dbReference type="OMA" id="KIFQWAA"/>
<dbReference type="GO" id="GO:0005886">
    <property type="term" value="C:plasma membrane"/>
    <property type="evidence" value="ECO:0007669"/>
    <property type="project" value="TreeGrafter"/>
</dbReference>
<organism evidence="8 9">
    <name type="scientific">Mixia osmundae (strain CBS 9802 / IAM 14324 / JCM 22182 / KY 12970)</name>
    <dbReference type="NCBI Taxonomy" id="764103"/>
    <lineage>
        <taxon>Eukaryota</taxon>
        <taxon>Fungi</taxon>
        <taxon>Dikarya</taxon>
        <taxon>Basidiomycota</taxon>
        <taxon>Pucciniomycotina</taxon>
        <taxon>Mixiomycetes</taxon>
        <taxon>Mixiales</taxon>
        <taxon>Mixiaceae</taxon>
        <taxon>Mixia</taxon>
    </lineage>
</organism>
<proteinExistence type="inferred from homology"/>
<reference evidence="8 9" key="1">
    <citation type="journal article" date="2011" name="J. Gen. Appl. Microbiol.">
        <title>Draft genome sequencing of the enigmatic basidiomycete Mixia osmundae.</title>
        <authorList>
            <person name="Nishida H."/>
            <person name="Nagatsuka Y."/>
            <person name="Sugiyama J."/>
        </authorList>
    </citation>
    <scope>NUCLEOTIDE SEQUENCE [LARGE SCALE GENOMIC DNA]</scope>
    <source>
        <strain evidence="9">CBS 9802 / IAM 14324 / JCM 22182 / KY 12970</strain>
    </source>
</reference>
<comment type="caution">
    <text evidence="8">The sequence shown here is derived from an EMBL/GenBank/DDBJ whole genome shotgun (WGS) entry which is preliminary data.</text>
</comment>
<sequence length="684" mass="75122">MVGKVGSVEVGPPAKKGEGRTRRYYATPDRLVTQPADDIVVVPDILEYAARTRPDKPLFGWRDTIKMHNEEKEITKTVKGKEIKEMKKWRYYELSDYKWWNTKEVLDRCQAVGSGLRQLGITNEQKFNIYASTHAHWQLVAQGCCIHGITFATAYDSLGESGLEHSLNEPECVGVFTNAALLGTLAAVVGKTPTVKTIIYDGSIDEDPKFGQALEKLKGIKQGEESLQILSLTELIELGNKHKHEPVRPKPETIACIMYTSGSTGAPKGVILTHANIVASVGAVRTLLIDVFRPVDTFIAFLPLAHILEFVAEMAMIYIGLSMGYGKIATLTDTSVRNCVGDIRALKPTCMVGVPAVWELIRKGIVGKVKAGGGLKEKMFYGALAAKQANKTLFGGITDAVVFSKVKQQTGGRLRYVLSGGAPISRDTQAFLSTALVTVLQGYGLTESCGMTAILHPDFMQYGSVGVPVPSMEVKLVDIEETKYFSSNNPPQGEVWVRGNSLTQGYYKREEQTKKDFTEDGWFMTGDVGQWNADGTLSIIDRKKNLVKLSGGEYIAIERLEATYKSCPLVSNMCVHADPDAKQPMAIVCSHEANLKSFCASNGHGGKDEDINHLVTVDAVRDDVLKELNAIGKKTGFKSLEMLQCIVLVADEWTPQSGLLTAAQKLQRKAIVERYKEKIDKVYP</sequence>
<comment type="catalytic activity">
    <reaction evidence="5">
        <text>a long-chain fatty acid + ATP + CoA = a long-chain fatty acyl-CoA + AMP + diphosphate</text>
        <dbReference type="Rhea" id="RHEA:15421"/>
        <dbReference type="ChEBI" id="CHEBI:30616"/>
        <dbReference type="ChEBI" id="CHEBI:33019"/>
        <dbReference type="ChEBI" id="CHEBI:57287"/>
        <dbReference type="ChEBI" id="CHEBI:57560"/>
        <dbReference type="ChEBI" id="CHEBI:83139"/>
        <dbReference type="ChEBI" id="CHEBI:456215"/>
        <dbReference type="EC" id="6.2.1.3"/>
    </reaction>
</comment>
<keyword evidence="9" id="KW-1185">Reference proteome</keyword>
<dbReference type="Gene3D" id="3.40.50.12780">
    <property type="entry name" value="N-terminal domain of ligase-like"/>
    <property type="match status" value="1"/>
</dbReference>
<dbReference type="PANTHER" id="PTHR43272:SF83">
    <property type="entry name" value="ACYL-COA SYNTHETASE LONG-CHAIN, ISOFORM J"/>
    <property type="match status" value="1"/>
</dbReference>
<dbReference type="HOGENOM" id="CLU_000022_45_2_1"/>
<reference evidence="8 9" key="2">
    <citation type="journal article" date="2012" name="Open Biol.">
        <title>Characteristics of nucleosomes and linker DNA regions on the genome of the basidiomycete Mixia osmundae revealed by mono- and dinucleosome mapping.</title>
        <authorList>
            <person name="Nishida H."/>
            <person name="Kondo S."/>
            <person name="Matsumoto T."/>
            <person name="Suzuki Y."/>
            <person name="Yoshikawa H."/>
            <person name="Taylor T.D."/>
            <person name="Sugiyama J."/>
        </authorList>
    </citation>
    <scope>NUCLEOTIDE SEQUENCE [LARGE SCALE GENOMIC DNA]</scope>
    <source>
        <strain evidence="9">CBS 9802 / IAM 14324 / JCM 22182 / KY 12970</strain>
    </source>
</reference>
<dbReference type="GO" id="GO:0005783">
    <property type="term" value="C:endoplasmic reticulum"/>
    <property type="evidence" value="ECO:0007669"/>
    <property type="project" value="TreeGrafter"/>
</dbReference>
<evidence type="ECO:0000313" key="9">
    <source>
        <dbReference type="Proteomes" id="UP000009131"/>
    </source>
</evidence>
<dbReference type="FunCoup" id="G7E143">
    <property type="interactions" value="167"/>
</dbReference>
<keyword evidence="3" id="KW-0547">Nucleotide-binding</keyword>
<gene>
    <name evidence="8" type="primary">Mo03222</name>
    <name evidence="8" type="ORF">E5Q_03222</name>
</gene>
<dbReference type="InterPro" id="IPR042099">
    <property type="entry name" value="ANL_N_sf"/>
</dbReference>
<dbReference type="GO" id="GO:0005524">
    <property type="term" value="F:ATP binding"/>
    <property type="evidence" value="ECO:0007669"/>
    <property type="project" value="UniProtKB-KW"/>
</dbReference>
<dbReference type="Pfam" id="PF00501">
    <property type="entry name" value="AMP-binding"/>
    <property type="match status" value="1"/>
</dbReference>
<evidence type="ECO:0000256" key="4">
    <source>
        <dbReference type="ARBA" id="ARBA00022840"/>
    </source>
</evidence>
<keyword evidence="4" id="KW-0067">ATP-binding</keyword>
<evidence type="ECO:0000256" key="1">
    <source>
        <dbReference type="ARBA" id="ARBA00006432"/>
    </source>
</evidence>
<dbReference type="eggNOG" id="KOG1180">
    <property type="taxonomic scope" value="Eukaryota"/>
</dbReference>